<name>A0A177PHR4_9GAMM</name>
<evidence type="ECO:0000256" key="1">
    <source>
        <dbReference type="SAM" id="MobiDB-lite"/>
    </source>
</evidence>
<keyword evidence="4" id="KW-1185">Reference proteome</keyword>
<dbReference type="EMBL" id="LUUK01000007">
    <property type="protein sequence ID" value="OAI28920.1"/>
    <property type="molecule type" value="Genomic_DNA"/>
</dbReference>
<dbReference type="Proteomes" id="UP000077628">
    <property type="component" value="Unassembled WGS sequence"/>
</dbReference>
<dbReference type="AlphaFoldDB" id="A0A177PHR4"/>
<organism evidence="3 4">
    <name type="scientific">Methylomonas koyamae</name>
    <dbReference type="NCBI Taxonomy" id="702114"/>
    <lineage>
        <taxon>Bacteria</taxon>
        <taxon>Pseudomonadati</taxon>
        <taxon>Pseudomonadota</taxon>
        <taxon>Gammaproteobacteria</taxon>
        <taxon>Methylococcales</taxon>
        <taxon>Methylococcaceae</taxon>
        <taxon>Methylomonas</taxon>
    </lineage>
</organism>
<comment type="caution">
    <text evidence="3">The sequence shown here is derived from an EMBL/GenBank/DDBJ whole genome shotgun (WGS) entry which is preliminary data.</text>
</comment>
<evidence type="ECO:0000313" key="3">
    <source>
        <dbReference type="EMBL" id="OAI28920.1"/>
    </source>
</evidence>
<evidence type="ECO:0000256" key="2">
    <source>
        <dbReference type="SAM" id="SignalP"/>
    </source>
</evidence>
<accession>A0A177PHR4</accession>
<proteinExistence type="predicted"/>
<feature type="compositionally biased region" description="Basic and acidic residues" evidence="1">
    <location>
        <begin position="131"/>
        <end position="140"/>
    </location>
</feature>
<keyword evidence="2" id="KW-0732">Signal</keyword>
<evidence type="ECO:0000313" key="4">
    <source>
        <dbReference type="Proteomes" id="UP000077628"/>
    </source>
</evidence>
<feature type="signal peptide" evidence="2">
    <location>
        <begin position="1"/>
        <end position="22"/>
    </location>
</feature>
<feature type="chain" id="PRO_5008070337" description="Low-complexity protein" evidence="2">
    <location>
        <begin position="23"/>
        <end position="181"/>
    </location>
</feature>
<sequence>MKKFNKSPLVAAMGTAVLSSLAVNVQADANPFSLTEMDGGYMQLAETHPSHSNGRISEGACGSNAMDSNGQKVVKGAKKAESKKTEGSCGEGMCGGMMQGGKMKPGMEHSCGAMMKGKDGACGMMMGGMNHDNDKDKKSSEGSCGAMMQGGKGGDGSCGAMMKGGEGSCGGKVDADKAAGH</sequence>
<feature type="region of interest" description="Disordered" evidence="1">
    <location>
        <begin position="131"/>
        <end position="154"/>
    </location>
</feature>
<evidence type="ECO:0008006" key="5">
    <source>
        <dbReference type="Google" id="ProtNLM"/>
    </source>
</evidence>
<dbReference type="OrthoDB" id="5574297at2"/>
<dbReference type="STRING" id="702114.A1355_17200"/>
<gene>
    <name evidence="3" type="ORF">A1355_17200</name>
</gene>
<protein>
    <recommendedName>
        <fullName evidence="5">Low-complexity protein</fullName>
    </recommendedName>
</protein>
<dbReference type="RefSeq" id="WP_064024007.1">
    <property type="nucleotide sequence ID" value="NZ_LUUK01000007.1"/>
</dbReference>
<reference evidence="4" key="1">
    <citation type="submission" date="2016-03" db="EMBL/GenBank/DDBJ databases">
        <authorList>
            <person name="Heylen K."/>
            <person name="De Vos P."/>
            <person name="Vekeman B."/>
        </authorList>
    </citation>
    <scope>NUCLEOTIDE SEQUENCE [LARGE SCALE GENOMIC DNA]</scope>
    <source>
        <strain evidence="4">R-45383</strain>
    </source>
</reference>